<keyword evidence="1" id="KW-1133">Transmembrane helix</keyword>
<gene>
    <name evidence="2" type="ORF">FGS76_00940</name>
</gene>
<comment type="caution">
    <text evidence="2">The sequence shown here is derived from an EMBL/GenBank/DDBJ whole genome shotgun (WGS) entry which is preliminary data.</text>
</comment>
<feature type="transmembrane region" description="Helical" evidence="1">
    <location>
        <begin position="74"/>
        <end position="96"/>
    </location>
</feature>
<proteinExistence type="predicted"/>
<feature type="transmembrane region" description="Helical" evidence="1">
    <location>
        <begin position="45"/>
        <end position="67"/>
    </location>
</feature>
<dbReference type="Proteomes" id="UP000739180">
    <property type="component" value="Unassembled WGS sequence"/>
</dbReference>
<organism evidence="2 3">
    <name type="scientific">Alloalcanivorax gelatiniphagus</name>
    <dbReference type="NCBI Taxonomy" id="1194167"/>
    <lineage>
        <taxon>Bacteria</taxon>
        <taxon>Pseudomonadati</taxon>
        <taxon>Pseudomonadota</taxon>
        <taxon>Gammaproteobacteria</taxon>
        <taxon>Oceanospirillales</taxon>
        <taxon>Alcanivoracaceae</taxon>
        <taxon>Alloalcanivorax</taxon>
    </lineage>
</organism>
<reference evidence="2 3" key="1">
    <citation type="submission" date="2019-05" db="EMBL/GenBank/DDBJ databases">
        <title>Genome of Alcanivorax gelatiniphagus, an oil degrading marine bacteria.</title>
        <authorList>
            <person name="Kwon K.K."/>
        </authorList>
    </citation>
    <scope>NUCLEOTIDE SEQUENCE [LARGE SCALE GENOMIC DNA]</scope>
    <source>
        <strain evidence="2 3">MEBiC 08158</strain>
    </source>
</reference>
<keyword evidence="3" id="KW-1185">Reference proteome</keyword>
<dbReference type="EMBL" id="VCQT01000005">
    <property type="protein sequence ID" value="TMW15092.1"/>
    <property type="molecule type" value="Genomic_DNA"/>
</dbReference>
<evidence type="ECO:0000313" key="2">
    <source>
        <dbReference type="EMBL" id="TMW15092.1"/>
    </source>
</evidence>
<name>A0ABY2XQL3_9GAMM</name>
<evidence type="ECO:0000313" key="3">
    <source>
        <dbReference type="Proteomes" id="UP000739180"/>
    </source>
</evidence>
<keyword evidence="1" id="KW-0472">Membrane</keyword>
<evidence type="ECO:0000256" key="1">
    <source>
        <dbReference type="SAM" id="Phobius"/>
    </source>
</evidence>
<dbReference type="RefSeq" id="WP_138770758.1">
    <property type="nucleotide sequence ID" value="NZ_JBHSSX010000002.1"/>
</dbReference>
<accession>A0ABY2XQL3</accession>
<feature type="transmembrane region" description="Helical" evidence="1">
    <location>
        <begin position="108"/>
        <end position="130"/>
    </location>
</feature>
<keyword evidence="1" id="KW-0812">Transmembrane</keyword>
<protein>
    <submittedName>
        <fullName evidence="2">Uncharacterized protein</fullName>
    </submittedName>
</protein>
<sequence>MQWVKSFAAGALATLVFHQGLLALLHFSGVTPAAAYNWSSTPPLGVPAVLSLAFWGGVWALPLWWLVRYKPARLFWWVSLLFGAIAPTVVAMLLVFPLKGLPVSAVTWAGGFLLNAAWGLGTALFMGPVFRCYPRTLEIPG</sequence>